<evidence type="ECO:0000313" key="1">
    <source>
        <dbReference type="EMBL" id="RRD31969.1"/>
    </source>
</evidence>
<accession>A0A3P1VCQ0</accession>
<sequence>MKKVAVYIHGKGGSADEACHYEKFLSDTYDVKGFDYKSELPWEAKSEFQKYFADISLKYDGILLIANSIGAYFSLISLSNMPIEKAMLISPVVDMESIILNMMKCESITEEELKLKKKIETSFGESLSWQYLSYVRKNTINWNIPTNILFADNDNMTSVDTMTDFANKINAKLTTMRDGEHWFHTEEQMTFLDNWFKANI</sequence>
<dbReference type="EMBL" id="RQZA01000002">
    <property type="protein sequence ID" value="RRD31969.1"/>
    <property type="molecule type" value="Genomic_DNA"/>
</dbReference>
<comment type="caution">
    <text evidence="1">The sequence shown here is derived from an EMBL/GenBank/DDBJ whole genome shotgun (WGS) entry which is preliminary data.</text>
</comment>
<dbReference type="RefSeq" id="WP_124776298.1">
    <property type="nucleotide sequence ID" value="NZ_RQZA01000002.1"/>
</dbReference>
<evidence type="ECO:0000313" key="2">
    <source>
        <dbReference type="Proteomes" id="UP000281771"/>
    </source>
</evidence>
<dbReference type="GO" id="GO:0016787">
    <property type="term" value="F:hydrolase activity"/>
    <property type="evidence" value="ECO:0007669"/>
    <property type="project" value="UniProtKB-KW"/>
</dbReference>
<proteinExistence type="predicted"/>
<keyword evidence="1" id="KW-0378">Hydrolase</keyword>
<protein>
    <submittedName>
        <fullName evidence="1">Alpha/beta hydrolase</fullName>
    </submittedName>
</protein>
<dbReference type="AlphaFoldDB" id="A0A3P1VCQ0"/>
<dbReference type="SUPFAM" id="SSF53474">
    <property type="entry name" value="alpha/beta-Hydrolases"/>
    <property type="match status" value="1"/>
</dbReference>
<reference evidence="1 2" key="1">
    <citation type="submission" date="2018-11" db="EMBL/GenBank/DDBJ databases">
        <title>Genomes From Bacteria Associated with the Canine Oral Cavity: a Test Case for Automated Genome-Based Taxonomic Assignment.</title>
        <authorList>
            <person name="Coil D.A."/>
            <person name="Jospin G."/>
            <person name="Darling A.E."/>
            <person name="Wallis C."/>
            <person name="Davis I.J."/>
            <person name="Harris S."/>
            <person name="Eisen J.A."/>
            <person name="Holcombe L.J."/>
            <person name="O'Flynn C."/>
        </authorList>
    </citation>
    <scope>NUCLEOTIDE SEQUENCE [LARGE SCALE GENOMIC DNA]</scope>
    <source>
        <strain evidence="1 2">OH4621_COT-116</strain>
    </source>
</reference>
<name>A0A3P1VCQ0_9STRE</name>
<dbReference type="Gene3D" id="3.40.50.1820">
    <property type="entry name" value="alpha/beta hydrolase"/>
    <property type="match status" value="1"/>
</dbReference>
<dbReference type="Proteomes" id="UP000281771">
    <property type="component" value="Unassembled WGS sequence"/>
</dbReference>
<gene>
    <name evidence="1" type="ORF">EII38_04250</name>
</gene>
<dbReference type="InterPro" id="IPR029058">
    <property type="entry name" value="AB_hydrolase_fold"/>
</dbReference>
<organism evidence="1 2">
    <name type="scientific">Streptococcus minor</name>
    <dbReference type="NCBI Taxonomy" id="229549"/>
    <lineage>
        <taxon>Bacteria</taxon>
        <taxon>Bacillati</taxon>
        <taxon>Bacillota</taxon>
        <taxon>Bacilli</taxon>
        <taxon>Lactobacillales</taxon>
        <taxon>Streptococcaceae</taxon>
        <taxon>Streptococcus</taxon>
    </lineage>
</organism>
<keyword evidence="2" id="KW-1185">Reference proteome</keyword>
<dbReference type="STRING" id="1123309.GCA_000377005_00156"/>